<dbReference type="SMART" id="SM00114">
    <property type="entry name" value="CARD"/>
    <property type="match status" value="1"/>
</dbReference>
<feature type="compositionally biased region" description="Basic and acidic residues" evidence="2">
    <location>
        <begin position="172"/>
        <end position="185"/>
    </location>
</feature>
<gene>
    <name evidence="5" type="ORF">PMEA_00012614</name>
</gene>
<dbReference type="PROSITE" id="PS50017">
    <property type="entry name" value="DEATH_DOMAIN"/>
    <property type="match status" value="1"/>
</dbReference>
<sequence length="287" mass="33117">MTTVQSNTNVTCFNVIILVSNSCLIMMRIKFYKDTNDCLSYIYNHAFHDYFSFNCLVEEETGTMPTDRASDTTLDKPLSEECRKILNGVKYYLVKDMDAEEVLLRMAHENVFNAAEEDRIKAKPTRSEKNGQLLEILPTKGTKAYEIFKKVLQKVHQHLANLILERENMELRSDENSRQADRARQATDSAENELRKEVVTLQRCLSILEEAGNCWKELGAELQISESELRNIETDHQRARDKASAVLEKWRDMKGRDATVGCLLDAFERSGQKRIADNLLELWRAEL</sequence>
<dbReference type="PANTHER" id="PTHR15034:SF5">
    <property type="entry name" value="DEATH DOMAIN-CONTAINING PROTEIN CRADD"/>
    <property type="match status" value="1"/>
</dbReference>
<protein>
    <recommendedName>
        <fullName evidence="7">Death domain-containing protein</fullName>
    </recommendedName>
</protein>
<dbReference type="Pfam" id="PF00619">
    <property type="entry name" value="CARD"/>
    <property type="match status" value="1"/>
</dbReference>
<evidence type="ECO:0000259" key="3">
    <source>
        <dbReference type="PROSITE" id="PS50017"/>
    </source>
</evidence>
<feature type="domain" description="CARD" evidence="4">
    <location>
        <begin position="78"/>
        <end position="167"/>
    </location>
</feature>
<dbReference type="InterPro" id="IPR037939">
    <property type="entry name" value="CRADD"/>
</dbReference>
<dbReference type="GO" id="GO:0070513">
    <property type="term" value="F:death domain binding"/>
    <property type="evidence" value="ECO:0007669"/>
    <property type="project" value="InterPro"/>
</dbReference>
<feature type="region of interest" description="Disordered" evidence="2">
    <location>
        <begin position="172"/>
        <end position="192"/>
    </location>
</feature>
<dbReference type="GO" id="GO:0002020">
    <property type="term" value="F:protease binding"/>
    <property type="evidence" value="ECO:0007669"/>
    <property type="project" value="InterPro"/>
</dbReference>
<dbReference type="InterPro" id="IPR011029">
    <property type="entry name" value="DEATH-like_dom_sf"/>
</dbReference>
<evidence type="ECO:0000313" key="6">
    <source>
        <dbReference type="Proteomes" id="UP001159428"/>
    </source>
</evidence>
<dbReference type="GO" id="GO:0007165">
    <property type="term" value="P:signal transduction"/>
    <property type="evidence" value="ECO:0007669"/>
    <property type="project" value="InterPro"/>
</dbReference>
<evidence type="ECO:0000256" key="2">
    <source>
        <dbReference type="SAM" id="MobiDB-lite"/>
    </source>
</evidence>
<evidence type="ECO:0000313" key="5">
    <source>
        <dbReference type="EMBL" id="CAH3127526.1"/>
    </source>
</evidence>
<comment type="caution">
    <text evidence="5">The sequence shown here is derived from an EMBL/GenBank/DDBJ whole genome shotgun (WGS) entry which is preliminary data.</text>
</comment>
<dbReference type="EMBL" id="CALNXJ010000022">
    <property type="protein sequence ID" value="CAH3127526.1"/>
    <property type="molecule type" value="Genomic_DNA"/>
</dbReference>
<proteinExistence type="predicted"/>
<dbReference type="GO" id="GO:0042981">
    <property type="term" value="P:regulation of apoptotic process"/>
    <property type="evidence" value="ECO:0007669"/>
    <property type="project" value="InterPro"/>
</dbReference>
<dbReference type="Gene3D" id="1.10.533.10">
    <property type="entry name" value="Death Domain, Fas"/>
    <property type="match status" value="2"/>
</dbReference>
<evidence type="ECO:0008006" key="7">
    <source>
        <dbReference type="Google" id="ProtNLM"/>
    </source>
</evidence>
<accession>A0AAU9WVX4</accession>
<dbReference type="SMART" id="SM00005">
    <property type="entry name" value="DEATH"/>
    <property type="match status" value="1"/>
</dbReference>
<dbReference type="SUPFAM" id="SSF47986">
    <property type="entry name" value="DEATH domain"/>
    <property type="match status" value="2"/>
</dbReference>
<reference evidence="5 6" key="1">
    <citation type="submission" date="2022-05" db="EMBL/GenBank/DDBJ databases">
        <authorList>
            <consortium name="Genoscope - CEA"/>
            <person name="William W."/>
        </authorList>
    </citation>
    <scope>NUCLEOTIDE SEQUENCE [LARGE SCALE GENOMIC DNA]</scope>
</reference>
<dbReference type="InterPro" id="IPR001315">
    <property type="entry name" value="CARD"/>
</dbReference>
<keyword evidence="1" id="KW-0175">Coiled coil</keyword>
<evidence type="ECO:0000256" key="1">
    <source>
        <dbReference type="SAM" id="Coils"/>
    </source>
</evidence>
<dbReference type="Proteomes" id="UP001159428">
    <property type="component" value="Unassembled WGS sequence"/>
</dbReference>
<name>A0AAU9WVX4_9CNID</name>
<dbReference type="CDD" id="cd01670">
    <property type="entry name" value="Death"/>
    <property type="match status" value="1"/>
</dbReference>
<evidence type="ECO:0000259" key="4">
    <source>
        <dbReference type="PROSITE" id="PS50209"/>
    </source>
</evidence>
<dbReference type="CDD" id="cd01671">
    <property type="entry name" value="CARD"/>
    <property type="match status" value="1"/>
</dbReference>
<dbReference type="AlphaFoldDB" id="A0AAU9WVX4"/>
<organism evidence="5 6">
    <name type="scientific">Pocillopora meandrina</name>
    <dbReference type="NCBI Taxonomy" id="46732"/>
    <lineage>
        <taxon>Eukaryota</taxon>
        <taxon>Metazoa</taxon>
        <taxon>Cnidaria</taxon>
        <taxon>Anthozoa</taxon>
        <taxon>Hexacorallia</taxon>
        <taxon>Scleractinia</taxon>
        <taxon>Astrocoeniina</taxon>
        <taxon>Pocilloporidae</taxon>
        <taxon>Pocillopora</taxon>
    </lineage>
</organism>
<feature type="domain" description="Death" evidence="3">
    <location>
        <begin position="200"/>
        <end position="283"/>
    </location>
</feature>
<dbReference type="PROSITE" id="PS50209">
    <property type="entry name" value="CARD"/>
    <property type="match status" value="1"/>
</dbReference>
<dbReference type="Pfam" id="PF00531">
    <property type="entry name" value="Death"/>
    <property type="match status" value="1"/>
</dbReference>
<feature type="coiled-coil region" evidence="1">
    <location>
        <begin position="222"/>
        <end position="249"/>
    </location>
</feature>
<keyword evidence="6" id="KW-1185">Reference proteome</keyword>
<dbReference type="InterPro" id="IPR000488">
    <property type="entry name" value="Death_dom"/>
</dbReference>
<dbReference type="PANTHER" id="PTHR15034">
    <property type="entry name" value="DEATH DOMAIN-CONTAINING PROTEIN CRADD"/>
    <property type="match status" value="1"/>
</dbReference>